<evidence type="ECO:0000313" key="3">
    <source>
        <dbReference type="Proteomes" id="UP000540412"/>
    </source>
</evidence>
<dbReference type="Gene3D" id="3.30.9.10">
    <property type="entry name" value="D-Amino Acid Oxidase, subunit A, domain 2"/>
    <property type="match status" value="1"/>
</dbReference>
<gene>
    <name evidence="2" type="ORF">BJY24_001989</name>
</gene>
<dbReference type="GO" id="GO:0071949">
    <property type="term" value="F:FAD binding"/>
    <property type="evidence" value="ECO:0007669"/>
    <property type="project" value="InterPro"/>
</dbReference>
<dbReference type="RefSeq" id="WP_218003351.1">
    <property type="nucleotide sequence ID" value="NZ_JACHIT010000001.1"/>
</dbReference>
<dbReference type="AlphaFoldDB" id="A0A7W9PBP4"/>
<protein>
    <submittedName>
        <fullName evidence="2">2-polyprenyl-6-methoxyphenol hydroxylase-like FAD-dependent oxidoreductase</fullName>
    </submittedName>
</protein>
<dbReference type="PANTHER" id="PTHR46865:SF8">
    <property type="entry name" value="POSSIBLE OXIDOREDUCTASE"/>
    <property type="match status" value="1"/>
</dbReference>
<dbReference type="EMBL" id="JACHIT010000001">
    <property type="protein sequence ID" value="MBB5913122.1"/>
    <property type="molecule type" value="Genomic_DNA"/>
</dbReference>
<proteinExistence type="predicted"/>
<feature type="domain" description="FAD-binding" evidence="1">
    <location>
        <begin position="10"/>
        <end position="323"/>
    </location>
</feature>
<organism evidence="2 3">
    <name type="scientific">Nocardia transvalensis</name>
    <dbReference type="NCBI Taxonomy" id="37333"/>
    <lineage>
        <taxon>Bacteria</taxon>
        <taxon>Bacillati</taxon>
        <taxon>Actinomycetota</taxon>
        <taxon>Actinomycetes</taxon>
        <taxon>Mycobacteriales</taxon>
        <taxon>Nocardiaceae</taxon>
        <taxon>Nocardia</taxon>
    </lineage>
</organism>
<evidence type="ECO:0000313" key="2">
    <source>
        <dbReference type="EMBL" id="MBB5913122.1"/>
    </source>
</evidence>
<dbReference type="PRINTS" id="PR00420">
    <property type="entry name" value="RNGMNOXGNASE"/>
</dbReference>
<dbReference type="Proteomes" id="UP000540412">
    <property type="component" value="Unassembled WGS sequence"/>
</dbReference>
<dbReference type="InterPro" id="IPR036188">
    <property type="entry name" value="FAD/NAD-bd_sf"/>
</dbReference>
<reference evidence="2 3" key="1">
    <citation type="submission" date="2020-08" db="EMBL/GenBank/DDBJ databases">
        <title>Sequencing the genomes of 1000 actinobacteria strains.</title>
        <authorList>
            <person name="Klenk H.-P."/>
        </authorList>
    </citation>
    <scope>NUCLEOTIDE SEQUENCE [LARGE SCALE GENOMIC DNA]</scope>
    <source>
        <strain evidence="2 3">DSM 43582</strain>
    </source>
</reference>
<name>A0A7W9PBP4_9NOCA</name>
<dbReference type="Pfam" id="PF01494">
    <property type="entry name" value="FAD_binding_3"/>
    <property type="match status" value="1"/>
</dbReference>
<dbReference type="SUPFAM" id="SSF51905">
    <property type="entry name" value="FAD/NAD(P)-binding domain"/>
    <property type="match status" value="1"/>
</dbReference>
<dbReference type="Gene3D" id="3.50.50.60">
    <property type="entry name" value="FAD/NAD(P)-binding domain"/>
    <property type="match status" value="1"/>
</dbReference>
<dbReference type="InterPro" id="IPR051704">
    <property type="entry name" value="FAD_aromatic-hydroxylase"/>
</dbReference>
<dbReference type="PANTHER" id="PTHR46865">
    <property type="entry name" value="OXIDOREDUCTASE-RELATED"/>
    <property type="match status" value="1"/>
</dbReference>
<sequence length="410" mass="45039">MDRTRSNGRALIVGLGIAGTATAIRLRQIGWTPVVVERAAGRRTGGYFVGLFGTGRAAAARLGILDGITNRAAFDGANFQLDRHGNRRRGLGFKDLPGRPWMMLRGDIEQAAYAKLPAGTDIRYSTTPTRIDQDADGVTVTLTDTAAGASVTERFDLVIGADGVHSTVRSLAFGPPERYLRRLDYVIAAFRLERALSDLADGDGATLLEPNRSMWIFPFADRPSTVLMSYRTDDVDAELGAAPADRMRTVFGTEPLGRTLEEVLAALEATDEVLFDAVEQVRMDSWHRGRVVLVGDAAWCVSLYSGMGASAGLTGAQLLGTMLRRHPGDPARACAEWDRALRPAIEYYQRLGRDMCTFFTPANRRQIRVFRILGRLQRDRRTGPAIQRIVQSTKASRMKERDLARTGAPR</sequence>
<evidence type="ECO:0000259" key="1">
    <source>
        <dbReference type="Pfam" id="PF01494"/>
    </source>
</evidence>
<comment type="caution">
    <text evidence="2">The sequence shown here is derived from an EMBL/GenBank/DDBJ whole genome shotgun (WGS) entry which is preliminary data.</text>
</comment>
<keyword evidence="3" id="KW-1185">Reference proteome</keyword>
<accession>A0A7W9PBP4</accession>
<dbReference type="InterPro" id="IPR002938">
    <property type="entry name" value="FAD-bd"/>
</dbReference>